<feature type="domain" description="ParB-like N-terminal" evidence="4">
    <location>
        <begin position="29"/>
        <end position="120"/>
    </location>
</feature>
<dbReference type="InterPro" id="IPR050336">
    <property type="entry name" value="Chromosome_partition/occlusion"/>
</dbReference>
<dbReference type="Pfam" id="PF17762">
    <property type="entry name" value="HTH_ParB"/>
    <property type="match status" value="1"/>
</dbReference>
<evidence type="ECO:0000256" key="1">
    <source>
        <dbReference type="ARBA" id="ARBA00006295"/>
    </source>
</evidence>
<dbReference type="Proteomes" id="UP000034799">
    <property type="component" value="Unassembled WGS sequence"/>
</dbReference>
<sequence>MAENQRLGKGLAALISADKISNSSGAYNENFEITRIAPNPYQPRMHINPEELIQIADSIKEHGIIQPLIITKDDGSDKYFLIAGERRYRAAQLAGLKTVPVVIKDASPQQMLELALIENIQRQDLNPLEEAVAFKQLQEEFSLTQSAIAKKVGLSRVAITNKIRLLGLPEEVKEAVLNEKLSEGHARALLGITDSQSLVAAASIVMRRGLSVRETEHMVRKINYGKTSSKQTNEEVAKYVTEMSKKLSSRLGYTAQIMKLTYGGKIIIRYNTGKELDEILKKMGV</sequence>
<dbReference type="SMART" id="SM00470">
    <property type="entry name" value="ParB"/>
    <property type="match status" value="1"/>
</dbReference>
<name>A0A0G0Q6K1_9BACT</name>
<proteinExistence type="inferred from homology"/>
<dbReference type="InterPro" id="IPR004437">
    <property type="entry name" value="ParB/RepB/Spo0J"/>
</dbReference>
<dbReference type="GO" id="GO:0003677">
    <property type="term" value="F:DNA binding"/>
    <property type="evidence" value="ECO:0007669"/>
    <property type="project" value="UniProtKB-KW"/>
</dbReference>
<dbReference type="GO" id="GO:0005694">
    <property type="term" value="C:chromosome"/>
    <property type="evidence" value="ECO:0007669"/>
    <property type="project" value="TreeGrafter"/>
</dbReference>
<dbReference type="PANTHER" id="PTHR33375:SF1">
    <property type="entry name" value="CHROMOSOME-PARTITIONING PROTEIN PARB-RELATED"/>
    <property type="match status" value="1"/>
</dbReference>
<protein>
    <submittedName>
        <fullName evidence="5">ParB-like protein partition protein</fullName>
    </submittedName>
</protein>
<dbReference type="CDD" id="cd16393">
    <property type="entry name" value="SPO0J_N"/>
    <property type="match status" value="1"/>
</dbReference>
<organism evidence="5 6">
    <name type="scientific">candidate division WS6 bacterium GW2011_GWF2_39_15</name>
    <dbReference type="NCBI Taxonomy" id="1619100"/>
    <lineage>
        <taxon>Bacteria</taxon>
        <taxon>Candidatus Dojkabacteria</taxon>
    </lineage>
</organism>
<dbReference type="InterPro" id="IPR036086">
    <property type="entry name" value="ParB/Sulfiredoxin_sf"/>
</dbReference>
<dbReference type="Pfam" id="PF23552">
    <property type="entry name" value="ParB_C"/>
    <property type="match status" value="1"/>
</dbReference>
<evidence type="ECO:0000256" key="3">
    <source>
        <dbReference type="ARBA" id="ARBA00023125"/>
    </source>
</evidence>
<evidence type="ECO:0000313" key="5">
    <source>
        <dbReference type="EMBL" id="KKR06045.1"/>
    </source>
</evidence>
<reference evidence="5 6" key="1">
    <citation type="journal article" date="2015" name="Nature">
        <title>rRNA introns, odd ribosomes, and small enigmatic genomes across a large radiation of phyla.</title>
        <authorList>
            <person name="Brown C.T."/>
            <person name="Hug L.A."/>
            <person name="Thomas B.C."/>
            <person name="Sharon I."/>
            <person name="Castelle C.J."/>
            <person name="Singh A."/>
            <person name="Wilkins M.J."/>
            <person name="Williams K.H."/>
            <person name="Banfield J.F."/>
        </authorList>
    </citation>
    <scope>NUCLEOTIDE SEQUENCE [LARGE SCALE GENOMIC DNA]</scope>
</reference>
<dbReference type="InterPro" id="IPR003115">
    <property type="entry name" value="ParB_N"/>
</dbReference>
<dbReference type="Pfam" id="PF02195">
    <property type="entry name" value="ParB_N"/>
    <property type="match status" value="1"/>
</dbReference>
<dbReference type="Gene3D" id="3.90.1530.30">
    <property type="match status" value="1"/>
</dbReference>
<dbReference type="PANTHER" id="PTHR33375">
    <property type="entry name" value="CHROMOSOME-PARTITIONING PROTEIN PARB-RELATED"/>
    <property type="match status" value="1"/>
</dbReference>
<evidence type="ECO:0000256" key="2">
    <source>
        <dbReference type="ARBA" id="ARBA00022829"/>
    </source>
</evidence>
<accession>A0A0G0Q6K1</accession>
<dbReference type="InterPro" id="IPR041468">
    <property type="entry name" value="HTH_ParB/Spo0J"/>
</dbReference>
<dbReference type="AlphaFoldDB" id="A0A0G0Q6K1"/>
<keyword evidence="2" id="KW-0159">Chromosome partition</keyword>
<dbReference type="FunFam" id="3.90.1530.30:FF:000001">
    <property type="entry name" value="Chromosome partitioning protein ParB"/>
    <property type="match status" value="1"/>
</dbReference>
<dbReference type="NCBIfam" id="TIGR00180">
    <property type="entry name" value="parB_part"/>
    <property type="match status" value="1"/>
</dbReference>
<keyword evidence="3" id="KW-0238">DNA-binding</keyword>
<dbReference type="EMBL" id="LBWK01000001">
    <property type="protein sequence ID" value="KKR06045.1"/>
    <property type="molecule type" value="Genomic_DNA"/>
</dbReference>
<dbReference type="FunFam" id="1.10.10.2830:FF:000001">
    <property type="entry name" value="Chromosome partitioning protein ParB"/>
    <property type="match status" value="1"/>
</dbReference>
<dbReference type="Gene3D" id="1.10.10.2830">
    <property type="match status" value="1"/>
</dbReference>
<dbReference type="SUPFAM" id="SSF109709">
    <property type="entry name" value="KorB DNA-binding domain-like"/>
    <property type="match status" value="1"/>
</dbReference>
<evidence type="ECO:0000313" key="6">
    <source>
        <dbReference type="Proteomes" id="UP000034799"/>
    </source>
</evidence>
<dbReference type="SUPFAM" id="SSF110849">
    <property type="entry name" value="ParB/Sulfiredoxin"/>
    <property type="match status" value="1"/>
</dbReference>
<evidence type="ECO:0000259" key="4">
    <source>
        <dbReference type="SMART" id="SM00470"/>
    </source>
</evidence>
<dbReference type="GO" id="GO:0007059">
    <property type="term" value="P:chromosome segregation"/>
    <property type="evidence" value="ECO:0007669"/>
    <property type="project" value="UniProtKB-KW"/>
</dbReference>
<comment type="similarity">
    <text evidence="1">Belongs to the ParB family.</text>
</comment>
<gene>
    <name evidence="5" type="ORF">UT34_C0001G0085</name>
</gene>
<dbReference type="InterPro" id="IPR057240">
    <property type="entry name" value="ParB_dimer_C"/>
</dbReference>
<comment type="caution">
    <text evidence="5">The sequence shown here is derived from an EMBL/GenBank/DDBJ whole genome shotgun (WGS) entry which is preliminary data.</text>
</comment>
<dbReference type="STRING" id="1619100.UT34_C0001G0085"/>